<reference evidence="2 3" key="1">
    <citation type="journal article" date="2024" name="G3 (Bethesda)">
        <title>Genome assembly of Hibiscus sabdariffa L. provides insights into metabolisms of medicinal natural products.</title>
        <authorList>
            <person name="Kim T."/>
        </authorList>
    </citation>
    <scope>NUCLEOTIDE SEQUENCE [LARGE SCALE GENOMIC DNA]</scope>
    <source>
        <strain evidence="2">TK-2024</strain>
        <tissue evidence="2">Old leaves</tissue>
    </source>
</reference>
<evidence type="ECO:0000313" key="2">
    <source>
        <dbReference type="EMBL" id="KAK9009877.1"/>
    </source>
</evidence>
<feature type="domain" description="RNase H type-1" evidence="1">
    <location>
        <begin position="16"/>
        <end position="51"/>
    </location>
</feature>
<protein>
    <recommendedName>
        <fullName evidence="1">RNase H type-1 domain-containing protein</fullName>
    </recommendedName>
</protein>
<gene>
    <name evidence="2" type="ORF">V6N11_036400</name>
</gene>
<evidence type="ECO:0000313" key="3">
    <source>
        <dbReference type="Proteomes" id="UP001396334"/>
    </source>
</evidence>
<proteinExistence type="predicted"/>
<name>A0ABR2RB14_9ROSI</name>
<dbReference type="EMBL" id="JBBPBN010000024">
    <property type="protein sequence ID" value="KAK9009877.1"/>
    <property type="molecule type" value="Genomic_DNA"/>
</dbReference>
<comment type="caution">
    <text evidence="2">The sequence shown here is derived from an EMBL/GenBank/DDBJ whole genome shotgun (WGS) entry which is preliminary data.</text>
</comment>
<dbReference type="InterPro" id="IPR002156">
    <property type="entry name" value="RNaseH_domain"/>
</dbReference>
<dbReference type="Proteomes" id="UP001396334">
    <property type="component" value="Unassembled WGS sequence"/>
</dbReference>
<evidence type="ECO:0000259" key="1">
    <source>
        <dbReference type="Pfam" id="PF13456"/>
    </source>
</evidence>
<organism evidence="2 3">
    <name type="scientific">Hibiscus sabdariffa</name>
    <name type="common">roselle</name>
    <dbReference type="NCBI Taxonomy" id="183260"/>
    <lineage>
        <taxon>Eukaryota</taxon>
        <taxon>Viridiplantae</taxon>
        <taxon>Streptophyta</taxon>
        <taxon>Embryophyta</taxon>
        <taxon>Tracheophyta</taxon>
        <taxon>Spermatophyta</taxon>
        <taxon>Magnoliopsida</taxon>
        <taxon>eudicotyledons</taxon>
        <taxon>Gunneridae</taxon>
        <taxon>Pentapetalae</taxon>
        <taxon>rosids</taxon>
        <taxon>malvids</taxon>
        <taxon>Malvales</taxon>
        <taxon>Malvaceae</taxon>
        <taxon>Malvoideae</taxon>
        <taxon>Hibiscus</taxon>
    </lineage>
</organism>
<accession>A0ABR2RB14</accession>
<dbReference type="Pfam" id="PF13456">
    <property type="entry name" value="RVT_3"/>
    <property type="match status" value="1"/>
</dbReference>
<keyword evidence="3" id="KW-1185">Reference proteome</keyword>
<sequence>MRSALFVSIKEGEAALALVPHIVSLINRHWSIELSHVMREGNKLADCMAKFSSWDDLFCHRFLSSPGMMVVQLEEDSHDSSLEGG</sequence>